<evidence type="ECO:0000259" key="7">
    <source>
        <dbReference type="PROSITE" id="PS51462"/>
    </source>
</evidence>
<dbReference type="InterPro" id="IPR015797">
    <property type="entry name" value="NUDIX_hydrolase-like_dom_sf"/>
</dbReference>
<evidence type="ECO:0000313" key="8">
    <source>
        <dbReference type="EMBL" id="RXR08340.1"/>
    </source>
</evidence>
<name>A0A4Q1JYG6_9GAMM</name>
<keyword evidence="3" id="KW-0479">Metal-binding</keyword>
<dbReference type="GO" id="GO:0046872">
    <property type="term" value="F:metal ion binding"/>
    <property type="evidence" value="ECO:0007669"/>
    <property type="project" value="UniProtKB-KW"/>
</dbReference>
<evidence type="ECO:0000256" key="2">
    <source>
        <dbReference type="ARBA" id="ARBA00001946"/>
    </source>
</evidence>
<dbReference type="PANTHER" id="PTHR12992:SF11">
    <property type="entry name" value="MITOCHONDRIAL COENZYME A DIPHOSPHATASE NUDT8"/>
    <property type="match status" value="1"/>
</dbReference>
<feature type="domain" description="Nudix hydrolase" evidence="7">
    <location>
        <begin position="107"/>
        <end position="243"/>
    </location>
</feature>
<dbReference type="NCBIfam" id="NF007980">
    <property type="entry name" value="PRK10707.1"/>
    <property type="match status" value="1"/>
</dbReference>
<keyword evidence="6" id="KW-0464">Manganese</keyword>
<comment type="cofactor">
    <cofactor evidence="2">
        <name>Mg(2+)</name>
        <dbReference type="ChEBI" id="CHEBI:18420"/>
    </cofactor>
</comment>
<proteinExistence type="predicted"/>
<organism evidence="8 9">
    <name type="scientific">Pseudoxanthomonas composti</name>
    <dbReference type="NCBI Taxonomy" id="2137479"/>
    <lineage>
        <taxon>Bacteria</taxon>
        <taxon>Pseudomonadati</taxon>
        <taxon>Pseudomonadota</taxon>
        <taxon>Gammaproteobacteria</taxon>
        <taxon>Lysobacterales</taxon>
        <taxon>Lysobacteraceae</taxon>
        <taxon>Pseudoxanthomonas</taxon>
    </lineage>
</organism>
<comment type="cofactor">
    <cofactor evidence="1">
        <name>Mn(2+)</name>
        <dbReference type="ChEBI" id="CHEBI:29035"/>
    </cofactor>
</comment>
<keyword evidence="5" id="KW-0460">Magnesium</keyword>
<keyword evidence="4" id="KW-0378">Hydrolase</keyword>
<dbReference type="RefSeq" id="WP_129469233.1">
    <property type="nucleotide sequence ID" value="NZ_SAWZ01000001.1"/>
</dbReference>
<dbReference type="PANTHER" id="PTHR12992">
    <property type="entry name" value="NUDIX HYDROLASE"/>
    <property type="match status" value="1"/>
</dbReference>
<dbReference type="GO" id="GO:0010945">
    <property type="term" value="F:coenzyme A diphosphatase activity"/>
    <property type="evidence" value="ECO:0007669"/>
    <property type="project" value="InterPro"/>
</dbReference>
<evidence type="ECO:0000313" key="9">
    <source>
        <dbReference type="Proteomes" id="UP000289784"/>
    </source>
</evidence>
<evidence type="ECO:0000256" key="3">
    <source>
        <dbReference type="ARBA" id="ARBA00022723"/>
    </source>
</evidence>
<dbReference type="CDD" id="cd03426">
    <property type="entry name" value="NUDIX_CoAse_Nudt7"/>
    <property type="match status" value="1"/>
</dbReference>
<dbReference type="Pfam" id="PF00293">
    <property type="entry name" value="NUDIX"/>
    <property type="match status" value="1"/>
</dbReference>
<keyword evidence="9" id="KW-1185">Reference proteome</keyword>
<accession>A0A4Q1JYG6</accession>
<dbReference type="InterPro" id="IPR000086">
    <property type="entry name" value="NUDIX_hydrolase_dom"/>
</dbReference>
<dbReference type="Gene3D" id="3.90.79.10">
    <property type="entry name" value="Nucleoside Triphosphate Pyrophosphohydrolase"/>
    <property type="match status" value="1"/>
</dbReference>
<dbReference type="InterPro" id="IPR010710">
    <property type="entry name" value="DUF1289"/>
</dbReference>
<dbReference type="Pfam" id="PF06945">
    <property type="entry name" value="DUF1289"/>
    <property type="match status" value="1"/>
</dbReference>
<evidence type="ECO:0000256" key="5">
    <source>
        <dbReference type="ARBA" id="ARBA00022842"/>
    </source>
</evidence>
<dbReference type="AlphaFoldDB" id="A0A4Q1JYG6"/>
<dbReference type="SUPFAM" id="SSF55811">
    <property type="entry name" value="Nudix"/>
    <property type="match status" value="1"/>
</dbReference>
<sequence length="271" mass="29508">MSSLVSTPAAALSPCIGICKLGRDGLCVGCLRTGEEIASWAQLDNAQRLRIMQEDLPARWPPMRDDLHTLLPELAALRRALHPLDGLPPGKGWNVAELADLLPPGEPVDAAVLAGLVPRQAGTTVLLTRRNDGLRNHAGQVSFPGGRVDPGDADVIAAAIRETGEEIAIPPRQLQPLGYLDPFVTVSGFRVVPVVAVIDPGYEAFPNPGEVAEVFEVPLDYLMDHQTLRHVTYDWKGRPRTVLEYDWPGQRIWGATASILYNLRQRLEATA</sequence>
<evidence type="ECO:0000256" key="4">
    <source>
        <dbReference type="ARBA" id="ARBA00022801"/>
    </source>
</evidence>
<dbReference type="Proteomes" id="UP000289784">
    <property type="component" value="Unassembled WGS sequence"/>
</dbReference>
<dbReference type="OrthoDB" id="9802805at2"/>
<gene>
    <name evidence="8" type="ORF">EPA99_00465</name>
</gene>
<evidence type="ECO:0000256" key="6">
    <source>
        <dbReference type="ARBA" id="ARBA00023211"/>
    </source>
</evidence>
<comment type="caution">
    <text evidence="8">The sequence shown here is derived from an EMBL/GenBank/DDBJ whole genome shotgun (WGS) entry which is preliminary data.</text>
</comment>
<dbReference type="EMBL" id="SAWZ01000001">
    <property type="protein sequence ID" value="RXR08340.1"/>
    <property type="molecule type" value="Genomic_DNA"/>
</dbReference>
<dbReference type="InterPro" id="IPR045121">
    <property type="entry name" value="CoAse"/>
</dbReference>
<evidence type="ECO:0000256" key="1">
    <source>
        <dbReference type="ARBA" id="ARBA00001936"/>
    </source>
</evidence>
<reference evidence="8 9" key="1">
    <citation type="submission" date="2019-01" db="EMBL/GenBank/DDBJ databases">
        <title>Pseudoxanthomonas composti sp. nov., isolated from compost.</title>
        <authorList>
            <person name="Yang G."/>
        </authorList>
    </citation>
    <scope>NUCLEOTIDE SEQUENCE [LARGE SCALE GENOMIC DNA]</scope>
    <source>
        <strain evidence="8 9">GSS15</strain>
    </source>
</reference>
<protein>
    <submittedName>
        <fullName evidence="8">CoA pyrophosphatase</fullName>
    </submittedName>
</protein>
<dbReference type="PROSITE" id="PS51462">
    <property type="entry name" value="NUDIX"/>
    <property type="match status" value="1"/>
</dbReference>